<dbReference type="Proteomes" id="UP000326759">
    <property type="component" value="Unassembled WGS sequence"/>
</dbReference>
<dbReference type="GO" id="GO:0005737">
    <property type="term" value="C:cytoplasm"/>
    <property type="evidence" value="ECO:0007669"/>
    <property type="project" value="TreeGrafter"/>
</dbReference>
<dbReference type="InterPro" id="IPR016130">
    <property type="entry name" value="Tyr_Pase_AS"/>
</dbReference>
<comment type="caution">
    <text evidence="8">The sequence shown here is derived from an EMBL/GenBank/DDBJ whole genome shotgun (WGS) entry which is preliminary data.</text>
</comment>
<dbReference type="Gene3D" id="3.90.190.10">
    <property type="entry name" value="Protein tyrosine phosphatase superfamily"/>
    <property type="match status" value="1"/>
</dbReference>
<evidence type="ECO:0000313" key="9">
    <source>
        <dbReference type="Proteomes" id="UP000326759"/>
    </source>
</evidence>
<evidence type="ECO:0000256" key="5">
    <source>
        <dbReference type="ARBA" id="ARBA00048336"/>
    </source>
</evidence>
<evidence type="ECO:0000256" key="3">
    <source>
        <dbReference type="ARBA" id="ARBA00022801"/>
    </source>
</evidence>
<organism evidence="8 9">
    <name type="scientific">Armadillidium nasatum</name>
    <dbReference type="NCBI Taxonomy" id="96803"/>
    <lineage>
        <taxon>Eukaryota</taxon>
        <taxon>Metazoa</taxon>
        <taxon>Ecdysozoa</taxon>
        <taxon>Arthropoda</taxon>
        <taxon>Crustacea</taxon>
        <taxon>Multicrustacea</taxon>
        <taxon>Malacostraca</taxon>
        <taxon>Eumalacostraca</taxon>
        <taxon>Peracarida</taxon>
        <taxon>Isopoda</taxon>
        <taxon>Oniscidea</taxon>
        <taxon>Crinocheta</taxon>
        <taxon>Armadillidiidae</taxon>
        <taxon>Armadillidium</taxon>
    </lineage>
</organism>
<sequence>MESLNDQLNLTIKRLRPCQTRVTNVDGNSWMEVKNEKIKECVALCPGFVIDVKPDLSVNRILDGLILGSQDLAQDLEILSSCRITHILNASVGIPNLFEGWFTYLKKNVLDNPEFPLIDMFDECCDFIHFAILSGGRVLVHCNAGVSRSASIVIAYLMKYNSMTLDNAFAFVKQKRSFIKPNEGFVRQLKEYEQRI</sequence>
<gene>
    <name evidence="8" type="primary">Dusp19</name>
    <name evidence="8" type="ORF">Anas_12030</name>
</gene>
<accession>A0A5N5TLB2</accession>
<dbReference type="PROSITE" id="PS00383">
    <property type="entry name" value="TYR_PHOSPHATASE_1"/>
    <property type="match status" value="1"/>
</dbReference>
<evidence type="ECO:0000256" key="4">
    <source>
        <dbReference type="ARBA" id="ARBA00022912"/>
    </source>
</evidence>
<evidence type="ECO:0000259" key="6">
    <source>
        <dbReference type="PROSITE" id="PS50054"/>
    </source>
</evidence>
<feature type="domain" description="Tyrosine-protein phosphatase" evidence="6">
    <location>
        <begin position="57"/>
        <end position="196"/>
    </location>
</feature>
<dbReference type="InterPro" id="IPR020422">
    <property type="entry name" value="TYR_PHOSPHATASE_DUAL_dom"/>
</dbReference>
<dbReference type="PANTHER" id="PTHR46377:SF1">
    <property type="entry name" value="DUAL SPECIFICITY PROTEIN PHOSPHATASE 19"/>
    <property type="match status" value="1"/>
</dbReference>
<keyword evidence="3" id="KW-0378">Hydrolase</keyword>
<keyword evidence="9" id="KW-1185">Reference proteome</keyword>
<feature type="domain" description="Tyrosine specific protein phosphatases" evidence="7">
    <location>
        <begin position="134"/>
        <end position="176"/>
    </location>
</feature>
<dbReference type="PANTHER" id="PTHR46377">
    <property type="entry name" value="DUAL SPECIFICITY PROTEIN PHOSPHATASE 19"/>
    <property type="match status" value="1"/>
</dbReference>
<dbReference type="InterPro" id="IPR029021">
    <property type="entry name" value="Prot-tyrosine_phosphatase-like"/>
</dbReference>
<dbReference type="EMBL" id="SEYY01000576">
    <property type="protein sequence ID" value="KAB7506955.1"/>
    <property type="molecule type" value="Genomic_DNA"/>
</dbReference>
<reference evidence="8 9" key="1">
    <citation type="journal article" date="2019" name="PLoS Biol.">
        <title>Sex chromosomes control vertical transmission of feminizing Wolbachia symbionts in an isopod.</title>
        <authorList>
            <person name="Becking T."/>
            <person name="Chebbi M.A."/>
            <person name="Giraud I."/>
            <person name="Moumen B."/>
            <person name="Laverre T."/>
            <person name="Caubet Y."/>
            <person name="Peccoud J."/>
            <person name="Gilbert C."/>
            <person name="Cordaux R."/>
        </authorList>
    </citation>
    <scope>NUCLEOTIDE SEQUENCE [LARGE SCALE GENOMIC DNA]</scope>
    <source>
        <strain evidence="8">ANa2</strain>
        <tissue evidence="8">Whole body excluding digestive tract and cuticle</tissue>
    </source>
</reference>
<dbReference type="InterPro" id="IPR000340">
    <property type="entry name" value="Dual-sp_phosphatase_cat-dom"/>
</dbReference>
<dbReference type="AlphaFoldDB" id="A0A5N5TLB2"/>
<dbReference type="SUPFAM" id="SSF52799">
    <property type="entry name" value="(Phosphotyrosine protein) phosphatases II"/>
    <property type="match status" value="1"/>
</dbReference>
<dbReference type="Pfam" id="PF00782">
    <property type="entry name" value="DSPc"/>
    <property type="match status" value="1"/>
</dbReference>
<dbReference type="PRINTS" id="PR01908">
    <property type="entry name" value="ADSPHPHTASE"/>
</dbReference>
<dbReference type="PROSITE" id="PS50054">
    <property type="entry name" value="TYR_PHOSPHATASE_DUAL"/>
    <property type="match status" value="1"/>
</dbReference>
<comment type="catalytic activity">
    <reaction evidence="5">
        <text>O-phospho-L-threonyl-[protein] + H2O = L-threonyl-[protein] + phosphate</text>
        <dbReference type="Rhea" id="RHEA:47004"/>
        <dbReference type="Rhea" id="RHEA-COMP:11060"/>
        <dbReference type="Rhea" id="RHEA-COMP:11605"/>
        <dbReference type="ChEBI" id="CHEBI:15377"/>
        <dbReference type="ChEBI" id="CHEBI:30013"/>
        <dbReference type="ChEBI" id="CHEBI:43474"/>
        <dbReference type="ChEBI" id="CHEBI:61977"/>
        <dbReference type="EC" id="3.1.3.16"/>
    </reaction>
</comment>
<evidence type="ECO:0000259" key="7">
    <source>
        <dbReference type="PROSITE" id="PS50056"/>
    </source>
</evidence>
<keyword evidence="4" id="KW-0904">Protein phosphatase</keyword>
<dbReference type="PROSITE" id="PS50056">
    <property type="entry name" value="TYR_PHOSPHATASE_2"/>
    <property type="match status" value="1"/>
</dbReference>
<dbReference type="GO" id="GO:0008579">
    <property type="term" value="F:JUN kinase phosphatase activity"/>
    <property type="evidence" value="ECO:0007669"/>
    <property type="project" value="TreeGrafter"/>
</dbReference>
<dbReference type="SMART" id="SM00195">
    <property type="entry name" value="DSPc"/>
    <property type="match status" value="1"/>
</dbReference>
<protein>
    <recommendedName>
        <fullName evidence="2">protein-serine/threonine phosphatase</fullName>
        <ecNumber evidence="2">3.1.3.16</ecNumber>
    </recommendedName>
</protein>
<dbReference type="GO" id="GO:0004722">
    <property type="term" value="F:protein serine/threonine phosphatase activity"/>
    <property type="evidence" value="ECO:0007669"/>
    <property type="project" value="UniProtKB-EC"/>
</dbReference>
<dbReference type="OrthoDB" id="10252009at2759"/>
<name>A0A5N5TLB2_9CRUS</name>
<dbReference type="FunFam" id="3.90.190.10:FF:000004">
    <property type="entry name" value="Protein phosphatase Slingshot homolog 2"/>
    <property type="match status" value="1"/>
</dbReference>
<dbReference type="CDD" id="cd14498">
    <property type="entry name" value="DSP"/>
    <property type="match status" value="1"/>
</dbReference>
<dbReference type="InterPro" id="IPR000387">
    <property type="entry name" value="Tyr_Pase_dom"/>
</dbReference>
<dbReference type="EC" id="3.1.3.16" evidence="2"/>
<comment type="similarity">
    <text evidence="1">Belongs to the protein-tyrosine phosphatase family.</text>
</comment>
<proteinExistence type="inferred from homology"/>
<evidence type="ECO:0000313" key="8">
    <source>
        <dbReference type="EMBL" id="KAB7506955.1"/>
    </source>
</evidence>
<evidence type="ECO:0000256" key="2">
    <source>
        <dbReference type="ARBA" id="ARBA00013081"/>
    </source>
</evidence>
<evidence type="ECO:0000256" key="1">
    <source>
        <dbReference type="ARBA" id="ARBA00009580"/>
    </source>
</evidence>